<dbReference type="InterPro" id="IPR022898">
    <property type="entry name" value="RNase_HII"/>
</dbReference>
<dbReference type="InterPro" id="IPR024567">
    <property type="entry name" value="RNase_HII/HIII_dom"/>
</dbReference>
<evidence type="ECO:0000256" key="8">
    <source>
        <dbReference type="ARBA" id="ARBA00022490"/>
    </source>
</evidence>
<evidence type="ECO:0000256" key="10">
    <source>
        <dbReference type="ARBA" id="ARBA00022723"/>
    </source>
</evidence>
<keyword evidence="12 14" id="KW-0378">Hydrolase</keyword>
<feature type="binding site" evidence="14 15">
    <location>
        <position position="46"/>
    </location>
    <ligand>
        <name>a divalent metal cation</name>
        <dbReference type="ChEBI" id="CHEBI:60240"/>
    </ligand>
</feature>
<dbReference type="Gene3D" id="3.30.420.10">
    <property type="entry name" value="Ribonuclease H-like superfamily/Ribonuclease H"/>
    <property type="match status" value="1"/>
</dbReference>
<dbReference type="AlphaFoldDB" id="A0A8S0Y427"/>
<evidence type="ECO:0000256" key="12">
    <source>
        <dbReference type="ARBA" id="ARBA00022801"/>
    </source>
</evidence>
<keyword evidence="10 14" id="KW-0479">Metal-binding</keyword>
<organism evidence="18">
    <name type="scientific">Acididesulfobacillus acetoxydans</name>
    <dbReference type="NCBI Taxonomy" id="1561005"/>
    <lineage>
        <taxon>Bacteria</taxon>
        <taxon>Bacillati</taxon>
        <taxon>Bacillota</taxon>
        <taxon>Clostridia</taxon>
        <taxon>Eubacteriales</taxon>
        <taxon>Peptococcaceae</taxon>
        <taxon>Acididesulfobacillus</taxon>
    </lineage>
</organism>
<feature type="domain" description="RNase H type-2" evidence="17">
    <location>
        <begin position="39"/>
        <end position="227"/>
    </location>
</feature>
<dbReference type="GO" id="GO:0032299">
    <property type="term" value="C:ribonuclease H2 complex"/>
    <property type="evidence" value="ECO:0007669"/>
    <property type="project" value="TreeGrafter"/>
</dbReference>
<feature type="binding site" evidence="14 15">
    <location>
        <position position="137"/>
    </location>
    <ligand>
        <name>a divalent metal cation</name>
        <dbReference type="ChEBI" id="CHEBI:60240"/>
    </ligand>
</feature>
<comment type="subcellular location">
    <subcellularLocation>
        <location evidence="4 14">Cytoplasm</location>
    </subcellularLocation>
</comment>
<dbReference type="KEGG" id="aacx:DEACI_3384"/>
<dbReference type="EMBL" id="LR746496">
    <property type="protein sequence ID" value="CAA7602705.1"/>
    <property type="molecule type" value="Genomic_DNA"/>
</dbReference>
<evidence type="ECO:0000256" key="7">
    <source>
        <dbReference type="ARBA" id="ARBA00019179"/>
    </source>
</evidence>
<dbReference type="HAMAP" id="MF_00052_B">
    <property type="entry name" value="RNase_HII_B"/>
    <property type="match status" value="1"/>
</dbReference>
<evidence type="ECO:0000313" key="20">
    <source>
        <dbReference type="Proteomes" id="UP001071230"/>
    </source>
</evidence>
<evidence type="ECO:0000256" key="2">
    <source>
        <dbReference type="ARBA" id="ARBA00001946"/>
    </source>
</evidence>
<dbReference type="EC" id="3.1.26.4" evidence="6 14"/>
<accession>A0A8S0Y427</accession>
<keyword evidence="11 14" id="KW-0255">Endonuclease</keyword>
<evidence type="ECO:0000256" key="1">
    <source>
        <dbReference type="ARBA" id="ARBA00000077"/>
    </source>
</evidence>
<proteinExistence type="inferred from homology"/>
<evidence type="ECO:0000256" key="9">
    <source>
        <dbReference type="ARBA" id="ARBA00022722"/>
    </source>
</evidence>
<protein>
    <recommendedName>
        <fullName evidence="7 14">Ribonuclease HII</fullName>
        <shortName evidence="14">RNase HII</shortName>
        <ecNumber evidence="6 14">3.1.26.4</ecNumber>
    </recommendedName>
</protein>
<dbReference type="PROSITE" id="PS51975">
    <property type="entry name" value="RNASE_H_2"/>
    <property type="match status" value="1"/>
</dbReference>
<sequence length="229" mass="25020">MVKDSEKRRIMRSVAQEAEEVRIKGLLQVEESLWREGFLLVAGLDEAGRGPLAGPVFAAACVLPARFQLPGLNDSKLLNAGKREALFPLIQEQALAWAVAEASVAEIDSLNILQATKLAMVRAVNALRVKPHYLLIDALELPLALPQRALIGGDRLSASIAAASILAKVERDKLMERLDALYPGYGFVRHKGYGTREHLQALQDLGPCPAHRRSFAPVRTRAGGKTEFI</sequence>
<dbReference type="Proteomes" id="UP001071230">
    <property type="component" value="Unassembled WGS sequence"/>
</dbReference>
<dbReference type="EMBL" id="CDGJ01000027">
    <property type="protein sequence ID" value="CEJ06438.1"/>
    <property type="molecule type" value="Genomic_DNA"/>
</dbReference>
<dbReference type="GO" id="GO:0043137">
    <property type="term" value="P:DNA replication, removal of RNA primer"/>
    <property type="evidence" value="ECO:0007669"/>
    <property type="project" value="TreeGrafter"/>
</dbReference>
<dbReference type="RefSeq" id="WP_372503574.1">
    <property type="nucleotide sequence ID" value="NZ_CDGJ01000027.1"/>
</dbReference>
<evidence type="ECO:0000313" key="18">
    <source>
        <dbReference type="EMBL" id="CAA7602705.1"/>
    </source>
</evidence>
<dbReference type="GO" id="GO:0005737">
    <property type="term" value="C:cytoplasm"/>
    <property type="evidence" value="ECO:0007669"/>
    <property type="project" value="UniProtKB-SubCell"/>
</dbReference>
<keyword evidence="9 14" id="KW-0540">Nuclease</keyword>
<comment type="cofactor">
    <cofactor evidence="14 15">
        <name>Mn(2+)</name>
        <dbReference type="ChEBI" id="CHEBI:29035"/>
    </cofactor>
    <cofactor evidence="14 15">
        <name>Mg(2+)</name>
        <dbReference type="ChEBI" id="CHEBI:18420"/>
    </cofactor>
    <text evidence="14 15">Manganese or magnesium. Binds 1 divalent metal ion per monomer in the absence of substrate. May bind a second metal ion after substrate binding.</text>
</comment>
<dbReference type="CDD" id="cd07182">
    <property type="entry name" value="RNase_HII_bacteria_HII_like"/>
    <property type="match status" value="1"/>
</dbReference>
<keyword evidence="20" id="KW-1185">Reference proteome</keyword>
<dbReference type="NCBIfam" id="NF000595">
    <property type="entry name" value="PRK00015.1-3"/>
    <property type="match status" value="1"/>
</dbReference>
<dbReference type="InterPro" id="IPR036397">
    <property type="entry name" value="RNaseH_sf"/>
</dbReference>
<dbReference type="GO" id="GO:0003723">
    <property type="term" value="F:RNA binding"/>
    <property type="evidence" value="ECO:0007669"/>
    <property type="project" value="UniProtKB-UniRule"/>
</dbReference>
<dbReference type="GO" id="GO:0006298">
    <property type="term" value="P:mismatch repair"/>
    <property type="evidence" value="ECO:0007669"/>
    <property type="project" value="TreeGrafter"/>
</dbReference>
<evidence type="ECO:0000256" key="6">
    <source>
        <dbReference type="ARBA" id="ARBA00012180"/>
    </source>
</evidence>
<gene>
    <name evidence="14" type="primary">rnhB</name>
    <name evidence="19" type="ORF">DEACI_0886</name>
    <name evidence="18" type="ORF">DEACI_3384</name>
</gene>
<evidence type="ECO:0000256" key="13">
    <source>
        <dbReference type="ARBA" id="ARBA00023211"/>
    </source>
</evidence>
<dbReference type="GO" id="GO:0030145">
    <property type="term" value="F:manganese ion binding"/>
    <property type="evidence" value="ECO:0007669"/>
    <property type="project" value="UniProtKB-UniRule"/>
</dbReference>
<evidence type="ECO:0000313" key="19">
    <source>
        <dbReference type="EMBL" id="CEJ06438.1"/>
    </source>
</evidence>
<comment type="cofactor">
    <cofactor evidence="2">
        <name>Mg(2+)</name>
        <dbReference type="ChEBI" id="CHEBI:18420"/>
    </cofactor>
</comment>
<dbReference type="Pfam" id="PF01351">
    <property type="entry name" value="RNase_HII"/>
    <property type="match status" value="1"/>
</dbReference>
<evidence type="ECO:0000256" key="16">
    <source>
        <dbReference type="RuleBase" id="RU003515"/>
    </source>
</evidence>
<dbReference type="SUPFAM" id="SSF53098">
    <property type="entry name" value="Ribonuclease H-like"/>
    <property type="match status" value="1"/>
</dbReference>
<reference evidence="18" key="2">
    <citation type="submission" date="2020-01" db="EMBL/GenBank/DDBJ databases">
        <authorList>
            <person name="Hornung B."/>
        </authorList>
    </citation>
    <scope>NUCLEOTIDE SEQUENCE</scope>
    <source>
        <strain evidence="18">PacBioINE</strain>
    </source>
</reference>
<evidence type="ECO:0000256" key="11">
    <source>
        <dbReference type="ARBA" id="ARBA00022759"/>
    </source>
</evidence>
<evidence type="ECO:0000256" key="4">
    <source>
        <dbReference type="ARBA" id="ARBA00004496"/>
    </source>
</evidence>
<dbReference type="GO" id="GO:0004523">
    <property type="term" value="F:RNA-DNA hybrid ribonuclease activity"/>
    <property type="evidence" value="ECO:0007669"/>
    <property type="project" value="UniProtKB-UniRule"/>
</dbReference>
<dbReference type="PANTHER" id="PTHR10954:SF18">
    <property type="entry name" value="RIBONUCLEASE HII"/>
    <property type="match status" value="1"/>
</dbReference>
<feature type="binding site" evidence="14 15">
    <location>
        <position position="45"/>
    </location>
    <ligand>
        <name>a divalent metal cation</name>
        <dbReference type="ChEBI" id="CHEBI:60240"/>
    </ligand>
</feature>
<keyword evidence="13 14" id="KW-0464">Manganese</keyword>
<dbReference type="NCBIfam" id="NF000594">
    <property type="entry name" value="PRK00015.1-1"/>
    <property type="match status" value="1"/>
</dbReference>
<comment type="catalytic activity">
    <reaction evidence="1 14 15 16">
        <text>Endonucleolytic cleavage to 5'-phosphomonoester.</text>
        <dbReference type="EC" id="3.1.26.4"/>
    </reaction>
</comment>
<dbReference type="InterPro" id="IPR012337">
    <property type="entry name" value="RNaseH-like_sf"/>
</dbReference>
<comment type="function">
    <text evidence="3 14 16">Endonuclease that specifically degrades the RNA of RNA-DNA hybrids.</text>
</comment>
<dbReference type="FunFam" id="3.30.420.10:FF:000006">
    <property type="entry name" value="Ribonuclease HII"/>
    <property type="match status" value="1"/>
</dbReference>
<evidence type="ECO:0000256" key="3">
    <source>
        <dbReference type="ARBA" id="ARBA00004065"/>
    </source>
</evidence>
<evidence type="ECO:0000256" key="15">
    <source>
        <dbReference type="PROSITE-ProRule" id="PRU01319"/>
    </source>
</evidence>
<keyword evidence="8 14" id="KW-0963">Cytoplasm</keyword>
<name>A0A8S0Y427_9FIRM</name>
<dbReference type="PANTHER" id="PTHR10954">
    <property type="entry name" value="RIBONUCLEASE H2 SUBUNIT A"/>
    <property type="match status" value="1"/>
</dbReference>
<reference evidence="19" key="1">
    <citation type="submission" date="2014-11" db="EMBL/GenBank/DDBJ databases">
        <authorList>
            <person name="Hornung B.V."/>
        </authorList>
    </citation>
    <scope>NUCLEOTIDE SEQUENCE</scope>
    <source>
        <strain evidence="19">INE</strain>
    </source>
</reference>
<dbReference type="InterPro" id="IPR001352">
    <property type="entry name" value="RNase_HII/HIII"/>
</dbReference>
<dbReference type="Proteomes" id="UP000836597">
    <property type="component" value="Chromosome"/>
</dbReference>
<evidence type="ECO:0000259" key="17">
    <source>
        <dbReference type="PROSITE" id="PS51975"/>
    </source>
</evidence>
<evidence type="ECO:0000256" key="14">
    <source>
        <dbReference type="HAMAP-Rule" id="MF_00052"/>
    </source>
</evidence>
<comment type="similarity">
    <text evidence="5 14 16">Belongs to the RNase HII family.</text>
</comment>
<evidence type="ECO:0000256" key="5">
    <source>
        <dbReference type="ARBA" id="ARBA00007383"/>
    </source>
</evidence>